<comment type="caution">
    <text evidence="1">The sequence shown here is derived from an EMBL/GenBank/DDBJ whole genome shotgun (WGS) entry which is preliminary data.</text>
</comment>
<organism evidence="1 2">
    <name type="scientific">Taphrina deformans (strain PYCC 5710 / ATCC 11124 / CBS 356.35 / IMI 108563 / JCM 9778 / NBRC 8474)</name>
    <name type="common">Peach leaf curl fungus</name>
    <name type="synonym">Lalaria deformans</name>
    <dbReference type="NCBI Taxonomy" id="1097556"/>
    <lineage>
        <taxon>Eukaryota</taxon>
        <taxon>Fungi</taxon>
        <taxon>Dikarya</taxon>
        <taxon>Ascomycota</taxon>
        <taxon>Taphrinomycotina</taxon>
        <taxon>Taphrinomycetes</taxon>
        <taxon>Taphrinales</taxon>
        <taxon>Taphrinaceae</taxon>
        <taxon>Taphrina</taxon>
    </lineage>
</organism>
<dbReference type="EMBL" id="CAHR02000045">
    <property type="protein sequence ID" value="CCG81570.1"/>
    <property type="molecule type" value="Genomic_DNA"/>
</dbReference>
<dbReference type="AlphaFoldDB" id="R4X7Y4"/>
<gene>
    <name evidence="1" type="ORF">TAPDE_001419</name>
</gene>
<dbReference type="VEuPathDB" id="FungiDB:TAPDE_001419"/>
<keyword evidence="2" id="KW-1185">Reference proteome</keyword>
<protein>
    <submittedName>
        <fullName evidence="1">Uncharacterized protein</fullName>
    </submittedName>
</protein>
<evidence type="ECO:0000313" key="2">
    <source>
        <dbReference type="Proteomes" id="UP000013776"/>
    </source>
</evidence>
<evidence type="ECO:0000313" key="1">
    <source>
        <dbReference type="EMBL" id="CCG81570.1"/>
    </source>
</evidence>
<name>R4X7Y4_TAPDE</name>
<accession>R4X7Y4</accession>
<proteinExistence type="predicted"/>
<dbReference type="Proteomes" id="UP000013776">
    <property type="component" value="Unassembled WGS sequence"/>
</dbReference>
<sequence length="273" mass="29143">MALLDTANNVCLSDYAADHQLYSALGNTPDTFSLSGSQLKLLGMEDNSSCDVAQGAQLECNSEFGHGSNFSVTSSQLLQYQSAISRSFSSQFYGCTNQFPPVGAPSTNYFDYSQTHAIYAAKGSPVDKFSLAGAKLTLSVDGWHPLCVTSESGGYSKQFQCSNDIDYSDGEEIKSSYEFTTTVLNGHTILAYSQRDGSYSTSFYGCGPDSAVYFAVDSDPSSSPGTCHAALLAFVDESQCHKTTTSIAVPITTLVTISDETTQKADELGLNDN</sequence>
<reference evidence="1 2" key="1">
    <citation type="journal article" date="2013" name="MBio">
        <title>Genome sequencing of the plant pathogen Taphrina deformans, the causal agent of peach leaf curl.</title>
        <authorList>
            <person name="Cisse O.H."/>
            <person name="Almeida J.M.G.C.F."/>
            <person name="Fonseca A."/>
            <person name="Kumar A.A."/>
            <person name="Salojaervi J."/>
            <person name="Overmyer K."/>
            <person name="Hauser P.M."/>
            <person name="Pagni M."/>
        </authorList>
    </citation>
    <scope>NUCLEOTIDE SEQUENCE [LARGE SCALE GENOMIC DNA]</scope>
    <source>
        <strain evidence="2">PYCC 5710 / ATCC 11124 / CBS 356.35 / IMI 108563 / JCM 9778 / NBRC 8474</strain>
    </source>
</reference>